<evidence type="ECO:0008006" key="3">
    <source>
        <dbReference type="Google" id="ProtNLM"/>
    </source>
</evidence>
<name>A0ABR5XY70_9PROT</name>
<dbReference type="Proteomes" id="UP000076167">
    <property type="component" value="Unassembled WGS sequence"/>
</dbReference>
<accession>A0ABR5XY70</accession>
<dbReference type="Pfam" id="PF14281">
    <property type="entry name" value="PDDEXK_4"/>
    <property type="match status" value="1"/>
</dbReference>
<keyword evidence="2" id="KW-1185">Reference proteome</keyword>
<evidence type="ECO:0000313" key="2">
    <source>
        <dbReference type="Proteomes" id="UP000076167"/>
    </source>
</evidence>
<proteinExistence type="predicted"/>
<dbReference type="EMBL" id="LPXL01000041">
    <property type="protein sequence ID" value="KZD00866.1"/>
    <property type="molecule type" value="Genomic_DNA"/>
</dbReference>
<sequence>MTVQLEREDIGRLQDALNAVRNTCLVDHIPVGTDIDVPAAERILLMANNLRAPVGNWHPFDNVWEIARLKKDELRISRVLAWYLDPKAGHGLGAGFIERFLSLSEIHASFSSVRVLCENYPDGLTGNRVDILIDSPHFLLIVEVKIGAGEQPDQIDRYCRIAASRAGVGRPWKVVYLTLDGRNPASGSSDADQVFCMSWLDVACILRGAAEHSSDISHFLANNFADHIENIVRG</sequence>
<evidence type="ECO:0000313" key="1">
    <source>
        <dbReference type="EMBL" id="KZD00866.1"/>
    </source>
</evidence>
<gene>
    <name evidence="1" type="ORF">AUP40_21330</name>
</gene>
<reference evidence="1 2" key="1">
    <citation type="submission" date="2015-12" db="EMBL/GenBank/DDBJ databases">
        <title>Genome sequence of Thalassospira xiamenensis MCCC 1A03005.</title>
        <authorList>
            <person name="Lu L."/>
            <person name="Lai Q."/>
            <person name="Shao Z."/>
            <person name="Qian P."/>
        </authorList>
    </citation>
    <scope>NUCLEOTIDE SEQUENCE [LARGE SCALE GENOMIC DNA]</scope>
    <source>
        <strain evidence="1 2">MCCC 1A03005</strain>
    </source>
</reference>
<comment type="caution">
    <text evidence="1">The sequence shown here is derived from an EMBL/GenBank/DDBJ whole genome shotgun (WGS) entry which is preliminary data.</text>
</comment>
<dbReference type="InterPro" id="IPR029470">
    <property type="entry name" value="PDDEXK_4"/>
</dbReference>
<organism evidence="1 2">
    <name type="scientific">Thalassospira xiamenensis</name>
    <dbReference type="NCBI Taxonomy" id="220697"/>
    <lineage>
        <taxon>Bacteria</taxon>
        <taxon>Pseudomonadati</taxon>
        <taxon>Pseudomonadota</taxon>
        <taxon>Alphaproteobacteria</taxon>
        <taxon>Rhodospirillales</taxon>
        <taxon>Thalassospiraceae</taxon>
        <taxon>Thalassospira</taxon>
    </lineage>
</organism>
<protein>
    <recommendedName>
        <fullName evidence="3">PD-(D/E)XK nuclease superfamily protein</fullName>
    </recommendedName>
</protein>